<keyword evidence="2" id="KW-1185">Reference proteome</keyword>
<organism evidence="1 2">
    <name type="scientific">Diphasiastrum complanatum</name>
    <name type="common">Issler's clubmoss</name>
    <name type="synonym">Lycopodium complanatum</name>
    <dbReference type="NCBI Taxonomy" id="34168"/>
    <lineage>
        <taxon>Eukaryota</taxon>
        <taxon>Viridiplantae</taxon>
        <taxon>Streptophyta</taxon>
        <taxon>Embryophyta</taxon>
        <taxon>Tracheophyta</taxon>
        <taxon>Lycopodiopsida</taxon>
        <taxon>Lycopodiales</taxon>
        <taxon>Lycopodiaceae</taxon>
        <taxon>Lycopodioideae</taxon>
        <taxon>Diphasiastrum</taxon>
    </lineage>
</organism>
<comment type="caution">
    <text evidence="1">The sequence shown here is derived from an EMBL/GenBank/DDBJ whole genome shotgun (WGS) entry which is preliminary data.</text>
</comment>
<name>A0ACC2AEJ8_DIPCM</name>
<reference evidence="2" key="1">
    <citation type="journal article" date="2024" name="Proc. Natl. Acad. Sci. U.S.A.">
        <title>Extraordinary preservation of gene collinearity over three hundred million years revealed in homosporous lycophytes.</title>
        <authorList>
            <person name="Li C."/>
            <person name="Wickell D."/>
            <person name="Kuo L.Y."/>
            <person name="Chen X."/>
            <person name="Nie B."/>
            <person name="Liao X."/>
            <person name="Peng D."/>
            <person name="Ji J."/>
            <person name="Jenkins J."/>
            <person name="Williams M."/>
            <person name="Shu S."/>
            <person name="Plott C."/>
            <person name="Barry K."/>
            <person name="Rajasekar S."/>
            <person name="Grimwood J."/>
            <person name="Han X."/>
            <person name="Sun S."/>
            <person name="Hou Z."/>
            <person name="He W."/>
            <person name="Dai G."/>
            <person name="Sun C."/>
            <person name="Schmutz J."/>
            <person name="Leebens-Mack J.H."/>
            <person name="Li F.W."/>
            <person name="Wang L."/>
        </authorList>
    </citation>
    <scope>NUCLEOTIDE SEQUENCE [LARGE SCALE GENOMIC DNA]</scope>
    <source>
        <strain evidence="2">cv. PW_Plant_1</strain>
    </source>
</reference>
<sequence length="306" mass="33168">MTFIRSGTAAHAIAFWASENDERSAAQSEDSGELLGKASRKRPAKGSKKGCMKGKGGPDNATCKYRGVRQRTWGKWVAEIREPNRGSKSSRLWLGTYDTAEEAAIAYDEAAKVLHGSSALLNYPGEPTSDQNNKPFDTCSSASAPNCPQSSAVIPSESDTDSTGYSANKTDLESLLIPSLPEVAGVSIFDQATASPLHLQAELEACEALLPTDSPTIDDLIWTPENGITSWYSPGDEISEYVSLDLWSTLDQAPSLYLESPAPSLAHETTHHWRETHESTTQVLRSDGLFENSQPDFASDEVLQLQ</sequence>
<dbReference type="Proteomes" id="UP001162992">
    <property type="component" value="Chromosome 22"/>
</dbReference>
<proteinExistence type="predicted"/>
<evidence type="ECO:0000313" key="2">
    <source>
        <dbReference type="Proteomes" id="UP001162992"/>
    </source>
</evidence>
<gene>
    <name evidence="1" type="ORF">O6H91_22G031700</name>
</gene>
<dbReference type="EMBL" id="CM055113">
    <property type="protein sequence ID" value="KAJ7515855.1"/>
    <property type="molecule type" value="Genomic_DNA"/>
</dbReference>
<accession>A0ACC2AEJ8</accession>
<protein>
    <submittedName>
        <fullName evidence="1">Uncharacterized protein</fullName>
    </submittedName>
</protein>
<evidence type="ECO:0000313" key="1">
    <source>
        <dbReference type="EMBL" id="KAJ7515855.1"/>
    </source>
</evidence>